<dbReference type="EMBL" id="CP009621">
    <property type="protein sequence ID" value="AKD02526.1"/>
    <property type="molecule type" value="Genomic_DNA"/>
</dbReference>
<dbReference type="GO" id="GO:0019867">
    <property type="term" value="C:outer membrane"/>
    <property type="evidence" value="ECO:0007669"/>
    <property type="project" value="InterPro"/>
</dbReference>
<feature type="signal peptide" evidence="5">
    <location>
        <begin position="1"/>
        <end position="20"/>
    </location>
</feature>
<dbReference type="HOGENOM" id="CLU_044184_0_0_10"/>
<gene>
    <name evidence="7" type="ORF">PKOR_04535</name>
</gene>
<keyword evidence="3" id="KW-0812">Transmembrane</keyword>
<proteinExistence type="predicted"/>
<evidence type="ECO:0000313" key="8">
    <source>
        <dbReference type="Proteomes" id="UP000033109"/>
    </source>
</evidence>
<evidence type="ECO:0000259" key="6">
    <source>
        <dbReference type="PROSITE" id="PS51779"/>
    </source>
</evidence>
<dbReference type="PROSITE" id="PS51779">
    <property type="entry name" value="POTRA"/>
    <property type="match status" value="1"/>
</dbReference>
<dbReference type="Proteomes" id="UP000033109">
    <property type="component" value="Chromosome"/>
</dbReference>
<dbReference type="OrthoDB" id="9768717at2"/>
<dbReference type="InterPro" id="IPR039910">
    <property type="entry name" value="D15-like"/>
</dbReference>
<evidence type="ECO:0000256" key="1">
    <source>
        <dbReference type="ARBA" id="ARBA00004370"/>
    </source>
</evidence>
<evidence type="ECO:0000313" key="7">
    <source>
        <dbReference type="EMBL" id="AKD02526.1"/>
    </source>
</evidence>
<reference evidence="7 8" key="1">
    <citation type="journal article" date="2015" name="Sci. Rep.">
        <title>Unraveling adaptation of Pontibacter korlensis to radiation and infertility in desert through complete genome and comparative transcriptomic analysis.</title>
        <authorList>
            <person name="Dai J."/>
            <person name="Dai W."/>
            <person name="Qiu C."/>
            <person name="Yang Z."/>
            <person name="Zhang Y."/>
            <person name="Zhou M."/>
            <person name="Zhang L."/>
            <person name="Fang C."/>
            <person name="Gao Q."/>
            <person name="Yang Q."/>
            <person name="Li X."/>
            <person name="Wang Z."/>
            <person name="Wang Z."/>
            <person name="Jia Z."/>
            <person name="Chen X."/>
        </authorList>
    </citation>
    <scope>NUCLEOTIDE SEQUENCE [LARGE SCALE GENOMIC DNA]</scope>
    <source>
        <strain evidence="7 8">X14-1T</strain>
    </source>
</reference>
<dbReference type="PANTHER" id="PTHR12815:SF18">
    <property type="entry name" value="SORTING AND ASSEMBLY MACHINERY COMPONENT 50 HOMOLOG"/>
    <property type="match status" value="1"/>
</dbReference>
<dbReference type="Gene3D" id="2.40.160.50">
    <property type="entry name" value="membrane protein fhac: a member of the omp85/tpsb transporter family"/>
    <property type="match status" value="1"/>
</dbReference>
<evidence type="ECO:0000256" key="2">
    <source>
        <dbReference type="ARBA" id="ARBA00022452"/>
    </source>
</evidence>
<sequence length="462" mass="53779">MRLQAFLLILLLLYGAVAQAEPCAAPALVITDISLEGNETTKSQVMLRELTFAPGDTILTEGLEPLLQENQKRLFNLRLFHHVNYTYTCADGQVQVKYQVQERFYLYPIPIFDFADRNFNAWLEKEDWSRIDYGINLIQKNFRGRNEEVRVRVQRGFNKRLELGYRVPYVWRRHNLGADFSVADYRSRTVSYTNLNNRQRFFEQESGMPIKRTSVAAALVHRLDVQRQEGLRFSYHNEQISDSVTFLNPDYYHDAQQERQYTRVELYKVINRRNNFAYPTAGSYFDAMVSQTIFLRNTGSPFTAFRTKYVKYVPLSDKYFYMAGAEGQLRLAGEHAFADNIALGYRSYVRGYELYVIGGQHYGLFKQGLTRQLLDIESIKLKFIDNPKFNNIPLSLYLNSFTDAGYVVDDVFDKGNQLTNRLLVGGGLGLHAVTFYDIVLRLEYTLNREGNRGFYFSARFPF</sequence>
<protein>
    <submittedName>
        <fullName evidence="7">Membrane protein</fullName>
    </submittedName>
</protein>
<dbReference type="Pfam" id="PF01103">
    <property type="entry name" value="Omp85"/>
    <property type="match status" value="1"/>
</dbReference>
<keyword evidence="2" id="KW-1134">Transmembrane beta strand</keyword>
<dbReference type="PATRIC" id="fig|400092.3.peg.1014"/>
<keyword evidence="5" id="KW-0732">Signal</keyword>
<evidence type="ECO:0000256" key="3">
    <source>
        <dbReference type="ARBA" id="ARBA00022692"/>
    </source>
</evidence>
<feature type="chain" id="PRO_5002413452" evidence="5">
    <location>
        <begin position="21"/>
        <end position="462"/>
    </location>
</feature>
<name>A0A0E3UWA9_9BACT</name>
<feature type="domain" description="POTRA" evidence="6">
    <location>
        <begin position="28"/>
        <end position="103"/>
    </location>
</feature>
<dbReference type="Pfam" id="PF07244">
    <property type="entry name" value="POTRA"/>
    <property type="match status" value="1"/>
</dbReference>
<accession>A0A0E3UWA9</accession>
<dbReference type="InterPro" id="IPR000184">
    <property type="entry name" value="Bac_surfAg_D15"/>
</dbReference>
<dbReference type="KEGG" id="pko:PKOR_04535"/>
<evidence type="ECO:0000256" key="4">
    <source>
        <dbReference type="ARBA" id="ARBA00023136"/>
    </source>
</evidence>
<dbReference type="STRING" id="400092.PKOR_04535"/>
<dbReference type="Gene3D" id="3.10.20.310">
    <property type="entry name" value="membrane protein fhac"/>
    <property type="match status" value="1"/>
</dbReference>
<evidence type="ECO:0000256" key="5">
    <source>
        <dbReference type="SAM" id="SignalP"/>
    </source>
</evidence>
<keyword evidence="8" id="KW-1185">Reference proteome</keyword>
<dbReference type="InterPro" id="IPR010827">
    <property type="entry name" value="BamA/TamA_POTRA"/>
</dbReference>
<dbReference type="RefSeq" id="WP_046309400.1">
    <property type="nucleotide sequence ID" value="NZ_CBCSCY010000016.1"/>
</dbReference>
<dbReference type="PANTHER" id="PTHR12815">
    <property type="entry name" value="SORTING AND ASSEMBLY MACHINERY SAMM50 PROTEIN FAMILY MEMBER"/>
    <property type="match status" value="1"/>
</dbReference>
<dbReference type="AlphaFoldDB" id="A0A0E3UWA9"/>
<comment type="subcellular location">
    <subcellularLocation>
        <location evidence="1">Membrane</location>
    </subcellularLocation>
</comment>
<dbReference type="InterPro" id="IPR034746">
    <property type="entry name" value="POTRA"/>
</dbReference>
<organism evidence="7 8">
    <name type="scientific">Pontibacter korlensis</name>
    <dbReference type="NCBI Taxonomy" id="400092"/>
    <lineage>
        <taxon>Bacteria</taxon>
        <taxon>Pseudomonadati</taxon>
        <taxon>Bacteroidota</taxon>
        <taxon>Cytophagia</taxon>
        <taxon>Cytophagales</taxon>
        <taxon>Hymenobacteraceae</taxon>
        <taxon>Pontibacter</taxon>
    </lineage>
</organism>
<keyword evidence="4" id="KW-0472">Membrane</keyword>